<dbReference type="AlphaFoldDB" id="A0A2P5D2S6"/>
<gene>
    <name evidence="1" type="ORF">PanWU01x14_102380</name>
</gene>
<name>A0A2P5D2S6_PARAD</name>
<accession>A0A2P5D2S6</accession>
<keyword evidence="2" id="KW-1185">Reference proteome</keyword>
<reference evidence="2" key="1">
    <citation type="submission" date="2016-06" db="EMBL/GenBank/DDBJ databases">
        <title>Parallel loss of symbiosis genes in relatives of nitrogen-fixing non-legume Parasponia.</title>
        <authorList>
            <person name="Van Velzen R."/>
            <person name="Holmer R."/>
            <person name="Bu F."/>
            <person name="Rutten L."/>
            <person name="Van Zeijl A."/>
            <person name="Liu W."/>
            <person name="Santuari L."/>
            <person name="Cao Q."/>
            <person name="Sharma T."/>
            <person name="Shen D."/>
            <person name="Roswanjaya Y."/>
            <person name="Wardhani T."/>
            <person name="Kalhor M.S."/>
            <person name="Jansen J."/>
            <person name="Van den Hoogen J."/>
            <person name="Gungor B."/>
            <person name="Hartog M."/>
            <person name="Hontelez J."/>
            <person name="Verver J."/>
            <person name="Yang W.-C."/>
            <person name="Schijlen E."/>
            <person name="Repin R."/>
            <person name="Schilthuizen M."/>
            <person name="Schranz E."/>
            <person name="Heidstra R."/>
            <person name="Miyata K."/>
            <person name="Fedorova E."/>
            <person name="Kohlen W."/>
            <person name="Bisseling T."/>
            <person name="Smit S."/>
            <person name="Geurts R."/>
        </authorList>
    </citation>
    <scope>NUCLEOTIDE SEQUENCE [LARGE SCALE GENOMIC DNA]</scope>
    <source>
        <strain evidence="2">cv. WU1-14</strain>
    </source>
</reference>
<proteinExistence type="predicted"/>
<dbReference type="Proteomes" id="UP000237105">
    <property type="component" value="Unassembled WGS sequence"/>
</dbReference>
<dbReference type="EMBL" id="JXTB01000070">
    <property type="protein sequence ID" value="PON67601.1"/>
    <property type="molecule type" value="Genomic_DNA"/>
</dbReference>
<evidence type="ECO:0000313" key="2">
    <source>
        <dbReference type="Proteomes" id="UP000237105"/>
    </source>
</evidence>
<protein>
    <submittedName>
        <fullName evidence="1">Uncharacterized protein</fullName>
    </submittedName>
</protein>
<dbReference type="OrthoDB" id="10280173at2759"/>
<organism evidence="1 2">
    <name type="scientific">Parasponia andersonii</name>
    <name type="common">Sponia andersonii</name>
    <dbReference type="NCBI Taxonomy" id="3476"/>
    <lineage>
        <taxon>Eukaryota</taxon>
        <taxon>Viridiplantae</taxon>
        <taxon>Streptophyta</taxon>
        <taxon>Embryophyta</taxon>
        <taxon>Tracheophyta</taxon>
        <taxon>Spermatophyta</taxon>
        <taxon>Magnoliopsida</taxon>
        <taxon>eudicotyledons</taxon>
        <taxon>Gunneridae</taxon>
        <taxon>Pentapetalae</taxon>
        <taxon>rosids</taxon>
        <taxon>fabids</taxon>
        <taxon>Rosales</taxon>
        <taxon>Cannabaceae</taxon>
        <taxon>Parasponia</taxon>
    </lineage>
</organism>
<evidence type="ECO:0000313" key="1">
    <source>
        <dbReference type="EMBL" id="PON67601.1"/>
    </source>
</evidence>
<sequence>MDPSKRKILNPASFSGFSSKINIFLNCENTTDFVAEFCSLDATRSFSRAETFEDKISLEEDASFSASEEVGGAEKRSEVVIGCRQRGQEDLVCFRVFKIQAWQKI</sequence>
<comment type="caution">
    <text evidence="1">The sequence shown here is derived from an EMBL/GenBank/DDBJ whole genome shotgun (WGS) entry which is preliminary data.</text>
</comment>